<evidence type="ECO:0000313" key="2">
    <source>
        <dbReference type="EMBL" id="PPS08897.1"/>
    </source>
</evidence>
<dbReference type="AlphaFoldDB" id="A0A2P5XZX7"/>
<organism evidence="2 3">
    <name type="scientific">Gossypium barbadense</name>
    <name type="common">Sea Island cotton</name>
    <name type="synonym">Hibiscus barbadensis</name>
    <dbReference type="NCBI Taxonomy" id="3634"/>
    <lineage>
        <taxon>Eukaryota</taxon>
        <taxon>Viridiplantae</taxon>
        <taxon>Streptophyta</taxon>
        <taxon>Embryophyta</taxon>
        <taxon>Tracheophyta</taxon>
        <taxon>Spermatophyta</taxon>
        <taxon>Magnoliopsida</taxon>
        <taxon>eudicotyledons</taxon>
        <taxon>Gunneridae</taxon>
        <taxon>Pentapetalae</taxon>
        <taxon>rosids</taxon>
        <taxon>malvids</taxon>
        <taxon>Malvales</taxon>
        <taxon>Malvaceae</taxon>
        <taxon>Malvoideae</taxon>
        <taxon>Gossypium</taxon>
    </lineage>
</organism>
<sequence length="93" mass="10326">MTTALLMSKSQTFLSSLLWRTSLTAVNAVSLAMDEVITQFQRLHASRPLIMQTLITVKNVFKYCLKGFSPNGWRPSDNQEVVESVSAVSECAT</sequence>
<accession>A0A2P5XZX7</accession>
<evidence type="ECO:0000256" key="1">
    <source>
        <dbReference type="SAM" id="SignalP"/>
    </source>
</evidence>
<gene>
    <name evidence="2" type="ORF">GOBAR_AA11754</name>
</gene>
<protein>
    <submittedName>
        <fullName evidence="2">Uncharacterized protein</fullName>
    </submittedName>
</protein>
<feature type="chain" id="PRO_5015137098" evidence="1">
    <location>
        <begin position="29"/>
        <end position="93"/>
    </location>
</feature>
<keyword evidence="1" id="KW-0732">Signal</keyword>
<name>A0A2P5XZX7_GOSBA</name>
<proteinExistence type="predicted"/>
<dbReference type="OrthoDB" id="10587730at2759"/>
<reference evidence="2 3" key="1">
    <citation type="submission" date="2015-01" db="EMBL/GenBank/DDBJ databases">
        <title>Genome of allotetraploid Gossypium barbadense reveals genomic plasticity and fiber elongation in cotton evolution.</title>
        <authorList>
            <person name="Chen X."/>
            <person name="Liu X."/>
            <person name="Zhao B."/>
            <person name="Zheng H."/>
            <person name="Hu Y."/>
            <person name="Lu G."/>
            <person name="Yang C."/>
            <person name="Chen J."/>
            <person name="Shan C."/>
            <person name="Zhang L."/>
            <person name="Zhou Y."/>
            <person name="Wang L."/>
            <person name="Guo W."/>
            <person name="Bai Y."/>
            <person name="Ruan J."/>
            <person name="Shangguan X."/>
            <person name="Mao Y."/>
            <person name="Jiang J."/>
            <person name="Zhu Y."/>
            <person name="Lei J."/>
            <person name="Kang H."/>
            <person name="Chen S."/>
            <person name="He X."/>
            <person name="Wang R."/>
            <person name="Wang Y."/>
            <person name="Chen J."/>
            <person name="Wang L."/>
            <person name="Yu S."/>
            <person name="Wang B."/>
            <person name="Wei J."/>
            <person name="Song S."/>
            <person name="Lu X."/>
            <person name="Gao Z."/>
            <person name="Gu W."/>
            <person name="Deng X."/>
            <person name="Ma D."/>
            <person name="Wang S."/>
            <person name="Liang W."/>
            <person name="Fang L."/>
            <person name="Cai C."/>
            <person name="Zhu X."/>
            <person name="Zhou B."/>
            <person name="Zhang Y."/>
            <person name="Chen Z."/>
            <person name="Xu S."/>
            <person name="Zhu R."/>
            <person name="Wang S."/>
            <person name="Zhang T."/>
            <person name="Zhao G."/>
        </authorList>
    </citation>
    <scope>NUCLEOTIDE SEQUENCE [LARGE SCALE GENOMIC DNA]</scope>
    <source>
        <strain evidence="3">cv. Xinhai21</strain>
        <tissue evidence="2">Leaf</tissue>
    </source>
</reference>
<evidence type="ECO:0000313" key="3">
    <source>
        <dbReference type="Proteomes" id="UP000239757"/>
    </source>
</evidence>
<dbReference type="EMBL" id="KZ663934">
    <property type="protein sequence ID" value="PPS08897.1"/>
    <property type="molecule type" value="Genomic_DNA"/>
</dbReference>
<feature type="signal peptide" evidence="1">
    <location>
        <begin position="1"/>
        <end position="28"/>
    </location>
</feature>
<dbReference type="Proteomes" id="UP000239757">
    <property type="component" value="Unassembled WGS sequence"/>
</dbReference>